<keyword evidence="2" id="KW-1185">Reference proteome</keyword>
<evidence type="ECO:0000313" key="1">
    <source>
        <dbReference type="EMBL" id="GMA97110.1"/>
    </source>
</evidence>
<sequence length="75" mass="8154">MIGGGEAPTQCSSAGCREPASWRVNWRNPHSPDRVKVWLACDAHRDHLEGYLASRGFPVVVTALDVVADVVPDRA</sequence>
<accession>A0ABQ6K8T3</accession>
<reference evidence="2" key="1">
    <citation type="journal article" date="2019" name="Int. J. Syst. Evol. Microbiol.">
        <title>The Global Catalogue of Microorganisms (GCM) 10K type strain sequencing project: providing services to taxonomists for standard genome sequencing and annotation.</title>
        <authorList>
            <consortium name="The Broad Institute Genomics Platform"/>
            <consortium name="The Broad Institute Genome Sequencing Center for Infectious Disease"/>
            <person name="Wu L."/>
            <person name="Ma J."/>
        </authorList>
    </citation>
    <scope>NUCLEOTIDE SEQUENCE [LARGE SCALE GENOMIC DNA]</scope>
    <source>
        <strain evidence="2">NBRC 108894</strain>
    </source>
</reference>
<dbReference type="RefSeq" id="WP_284255535.1">
    <property type="nucleotide sequence ID" value="NZ_BSVB01000001.1"/>
</dbReference>
<comment type="caution">
    <text evidence="1">The sequence shown here is derived from an EMBL/GenBank/DDBJ whole genome shotgun (WGS) entry which is preliminary data.</text>
</comment>
<evidence type="ECO:0000313" key="2">
    <source>
        <dbReference type="Proteomes" id="UP001157034"/>
    </source>
</evidence>
<proteinExistence type="predicted"/>
<dbReference type="Proteomes" id="UP001157034">
    <property type="component" value="Unassembled WGS sequence"/>
</dbReference>
<organism evidence="1 2">
    <name type="scientific">Pseudolysinimonas kribbensis</name>
    <dbReference type="NCBI Taxonomy" id="433641"/>
    <lineage>
        <taxon>Bacteria</taxon>
        <taxon>Bacillati</taxon>
        <taxon>Actinomycetota</taxon>
        <taxon>Actinomycetes</taxon>
        <taxon>Micrococcales</taxon>
        <taxon>Microbacteriaceae</taxon>
        <taxon>Pseudolysinimonas</taxon>
    </lineage>
</organism>
<evidence type="ECO:0008006" key="3">
    <source>
        <dbReference type="Google" id="ProtNLM"/>
    </source>
</evidence>
<dbReference type="EMBL" id="BSVB01000001">
    <property type="protein sequence ID" value="GMA97110.1"/>
    <property type="molecule type" value="Genomic_DNA"/>
</dbReference>
<gene>
    <name evidence="1" type="ORF">GCM10025881_39340</name>
</gene>
<name>A0ABQ6K8T3_9MICO</name>
<protein>
    <recommendedName>
        <fullName evidence="3">Acetone carboxylase</fullName>
    </recommendedName>
</protein>